<gene>
    <name evidence="12 14" type="primary">trpB</name>
    <name evidence="14" type="ORF">D8M06_10565</name>
</gene>
<dbReference type="InterPro" id="IPR001926">
    <property type="entry name" value="TrpB-like_PALP"/>
</dbReference>
<evidence type="ECO:0000256" key="1">
    <source>
        <dbReference type="ARBA" id="ARBA00001933"/>
    </source>
</evidence>
<name>A0A495A197_9BACI</name>
<evidence type="ECO:0000313" key="15">
    <source>
        <dbReference type="Proteomes" id="UP000269301"/>
    </source>
</evidence>
<comment type="cofactor">
    <cofactor evidence="1 12">
        <name>pyridoxal 5'-phosphate</name>
        <dbReference type="ChEBI" id="CHEBI:597326"/>
    </cofactor>
</comment>
<dbReference type="NCBIfam" id="TIGR00263">
    <property type="entry name" value="trpB"/>
    <property type="match status" value="1"/>
</dbReference>
<evidence type="ECO:0000256" key="11">
    <source>
        <dbReference type="ARBA" id="ARBA00049047"/>
    </source>
</evidence>
<dbReference type="FunFam" id="3.40.50.1100:FF:000004">
    <property type="entry name" value="Tryptophan synthase beta chain"/>
    <property type="match status" value="1"/>
</dbReference>
<protein>
    <recommendedName>
        <fullName evidence="12">Tryptophan synthase beta chain</fullName>
        <ecNumber evidence="12">4.2.1.20</ecNumber>
    </recommendedName>
</protein>
<dbReference type="PANTHER" id="PTHR48077">
    <property type="entry name" value="TRYPTOPHAN SYNTHASE-RELATED"/>
    <property type="match status" value="1"/>
</dbReference>
<comment type="similarity">
    <text evidence="4 12">Belongs to the TrpB family.</text>
</comment>
<dbReference type="InterPro" id="IPR036052">
    <property type="entry name" value="TrpB-like_PALP_sf"/>
</dbReference>
<proteinExistence type="inferred from homology"/>
<dbReference type="EC" id="4.2.1.20" evidence="12"/>
<feature type="domain" description="Tryptophan synthase beta chain-like PALP" evidence="13">
    <location>
        <begin position="58"/>
        <end position="382"/>
    </location>
</feature>
<reference evidence="14 15" key="1">
    <citation type="journal article" date="2016" name="Int. J. Syst. Evol. Microbiol.">
        <title>Oceanobacillus halophilus sp. nov., a novel moderately halophilic bacterium from a hypersaline lake.</title>
        <authorList>
            <person name="Amoozegar M.A."/>
            <person name="Bagheri M."/>
            <person name="Makhdoumi A."/>
            <person name="Nikou M.M."/>
            <person name="Fazeli S.A.S."/>
            <person name="Schumann P."/>
            <person name="Sproer C."/>
            <person name="Sanchez-Porro C."/>
            <person name="Ventosa A."/>
        </authorList>
    </citation>
    <scope>NUCLEOTIDE SEQUENCE [LARGE SCALE GENOMIC DNA]</scope>
    <source>
        <strain evidence="14 15">DSM 23996</strain>
    </source>
</reference>
<keyword evidence="6 12" id="KW-0028">Amino-acid biosynthesis</keyword>
<comment type="subunit">
    <text evidence="5 12">Tetramer of two alpha and two beta chains.</text>
</comment>
<evidence type="ECO:0000256" key="5">
    <source>
        <dbReference type="ARBA" id="ARBA00011270"/>
    </source>
</evidence>
<dbReference type="CDD" id="cd06446">
    <property type="entry name" value="Trp-synth_B"/>
    <property type="match status" value="1"/>
</dbReference>
<dbReference type="PIRSF" id="PIRSF001413">
    <property type="entry name" value="Trp_syn_beta"/>
    <property type="match status" value="1"/>
</dbReference>
<dbReference type="PROSITE" id="PS00168">
    <property type="entry name" value="TRP_SYNTHASE_BETA"/>
    <property type="match status" value="1"/>
</dbReference>
<dbReference type="UniPathway" id="UPA00035">
    <property type="reaction ID" value="UER00044"/>
</dbReference>
<dbReference type="PANTHER" id="PTHR48077:SF3">
    <property type="entry name" value="TRYPTOPHAN SYNTHASE"/>
    <property type="match status" value="1"/>
</dbReference>
<dbReference type="AlphaFoldDB" id="A0A495A197"/>
<dbReference type="FunFam" id="3.40.50.1100:FF:000001">
    <property type="entry name" value="Tryptophan synthase beta chain"/>
    <property type="match status" value="1"/>
</dbReference>
<dbReference type="Gene3D" id="3.40.50.1100">
    <property type="match status" value="2"/>
</dbReference>
<evidence type="ECO:0000256" key="9">
    <source>
        <dbReference type="ARBA" id="ARBA00023141"/>
    </source>
</evidence>
<keyword evidence="10 12" id="KW-0456">Lyase</keyword>
<comment type="pathway">
    <text evidence="3 12">Amino-acid biosynthesis; L-tryptophan biosynthesis; L-tryptophan from chorismate: step 5/5.</text>
</comment>
<dbReference type="GO" id="GO:0005737">
    <property type="term" value="C:cytoplasm"/>
    <property type="evidence" value="ECO:0007669"/>
    <property type="project" value="TreeGrafter"/>
</dbReference>
<organism evidence="14 15">
    <name type="scientific">Oceanobacillus halophilus</name>
    <dbReference type="NCBI Taxonomy" id="930130"/>
    <lineage>
        <taxon>Bacteria</taxon>
        <taxon>Bacillati</taxon>
        <taxon>Bacillota</taxon>
        <taxon>Bacilli</taxon>
        <taxon>Bacillales</taxon>
        <taxon>Bacillaceae</taxon>
        <taxon>Oceanobacillus</taxon>
    </lineage>
</organism>
<dbReference type="InterPro" id="IPR006653">
    <property type="entry name" value="Trp_synth_b_CS"/>
</dbReference>
<dbReference type="Proteomes" id="UP000269301">
    <property type="component" value="Unassembled WGS sequence"/>
</dbReference>
<feature type="modified residue" description="N6-(pyridoxal phosphate)lysine" evidence="12">
    <location>
        <position position="92"/>
    </location>
</feature>
<evidence type="ECO:0000256" key="6">
    <source>
        <dbReference type="ARBA" id="ARBA00022605"/>
    </source>
</evidence>
<evidence type="ECO:0000256" key="7">
    <source>
        <dbReference type="ARBA" id="ARBA00022822"/>
    </source>
</evidence>
<evidence type="ECO:0000256" key="8">
    <source>
        <dbReference type="ARBA" id="ARBA00022898"/>
    </source>
</evidence>
<accession>A0A495A197</accession>
<dbReference type="EMBL" id="RBZP01000007">
    <property type="protein sequence ID" value="RKQ33211.1"/>
    <property type="molecule type" value="Genomic_DNA"/>
</dbReference>
<dbReference type="GO" id="GO:0004834">
    <property type="term" value="F:tryptophan synthase activity"/>
    <property type="evidence" value="ECO:0007669"/>
    <property type="project" value="UniProtKB-UniRule"/>
</dbReference>
<dbReference type="InterPro" id="IPR023026">
    <property type="entry name" value="Trp_synth_beta/beta-like"/>
</dbReference>
<comment type="catalytic activity">
    <reaction evidence="11 12">
        <text>(1S,2R)-1-C-(indol-3-yl)glycerol 3-phosphate + L-serine = D-glyceraldehyde 3-phosphate + L-tryptophan + H2O</text>
        <dbReference type="Rhea" id="RHEA:10532"/>
        <dbReference type="ChEBI" id="CHEBI:15377"/>
        <dbReference type="ChEBI" id="CHEBI:33384"/>
        <dbReference type="ChEBI" id="CHEBI:57912"/>
        <dbReference type="ChEBI" id="CHEBI:58866"/>
        <dbReference type="ChEBI" id="CHEBI:59776"/>
        <dbReference type="EC" id="4.2.1.20"/>
    </reaction>
</comment>
<sequence>MATYTMPDQTGRYGKFGGQFVPELLMPALINLEDAYTEAMNDPAFVEELDYYLKQYVGRETPLYYAEQLTKQLGGAKVYLKREDLNHTGAHKINNTIGQALLTVRMGKKKVVAETGAGQHGVATATVCALLGLDCIVFMGKEDIRRQKLNVFRMELLGAEVRGVSQGSGTLKDATNEALRYWVSHVNDTHYILGSAVGPHPFPKIVRDLQSVIGMETKKQILDQTGLLPDAVVACVGGGSNSIGMFYPFIDDQDVKLYGVEAAGAGIDTDQHAATLTKGNLGILHGTLSRLLQDEHGQIEEAFSISAGLDYPGVGPEHSHLHDTKRVTYTSITDKEALEAFQFLSKTEGIIPALESAHAVAYAMKLVKDMRSDESLVICLSGRGDKDVEQVKARLEAE</sequence>
<evidence type="ECO:0000256" key="4">
    <source>
        <dbReference type="ARBA" id="ARBA00009982"/>
    </source>
</evidence>
<comment type="caution">
    <text evidence="14">The sequence shown here is derived from an EMBL/GenBank/DDBJ whole genome shotgun (WGS) entry which is preliminary data.</text>
</comment>
<dbReference type="HAMAP" id="MF_00133">
    <property type="entry name" value="Trp_synth_beta"/>
    <property type="match status" value="1"/>
</dbReference>
<dbReference type="Pfam" id="PF00291">
    <property type="entry name" value="PALP"/>
    <property type="match status" value="1"/>
</dbReference>
<evidence type="ECO:0000256" key="12">
    <source>
        <dbReference type="HAMAP-Rule" id="MF_00133"/>
    </source>
</evidence>
<evidence type="ECO:0000256" key="2">
    <source>
        <dbReference type="ARBA" id="ARBA00002786"/>
    </source>
</evidence>
<evidence type="ECO:0000256" key="3">
    <source>
        <dbReference type="ARBA" id="ARBA00004733"/>
    </source>
</evidence>
<keyword evidence="9 12" id="KW-0057">Aromatic amino acid biosynthesis</keyword>
<keyword evidence="8 12" id="KW-0663">Pyridoxal phosphate</keyword>
<dbReference type="InterPro" id="IPR006654">
    <property type="entry name" value="Trp_synth_beta"/>
</dbReference>
<keyword evidence="7 12" id="KW-0822">Tryptophan biosynthesis</keyword>
<evidence type="ECO:0000313" key="14">
    <source>
        <dbReference type="EMBL" id="RKQ33211.1"/>
    </source>
</evidence>
<dbReference type="RefSeq" id="WP_121204373.1">
    <property type="nucleotide sequence ID" value="NZ_RBZP01000007.1"/>
</dbReference>
<comment type="function">
    <text evidence="2 12">The beta subunit is responsible for the synthesis of L-tryptophan from indole and L-serine.</text>
</comment>
<dbReference type="SUPFAM" id="SSF53686">
    <property type="entry name" value="Tryptophan synthase beta subunit-like PLP-dependent enzymes"/>
    <property type="match status" value="1"/>
</dbReference>
<evidence type="ECO:0000256" key="10">
    <source>
        <dbReference type="ARBA" id="ARBA00023239"/>
    </source>
</evidence>
<evidence type="ECO:0000259" key="13">
    <source>
        <dbReference type="Pfam" id="PF00291"/>
    </source>
</evidence>
<dbReference type="OrthoDB" id="9766131at2"/>
<keyword evidence="15" id="KW-1185">Reference proteome</keyword>